<dbReference type="SUPFAM" id="SSF53448">
    <property type="entry name" value="Nucleotide-diphospho-sugar transferases"/>
    <property type="match status" value="1"/>
</dbReference>
<proteinExistence type="inferred from homology"/>
<dbReference type="InterPro" id="IPR029044">
    <property type="entry name" value="Nucleotide-diphossugar_trans"/>
</dbReference>
<dbReference type="EMBL" id="WWNR01000008">
    <property type="protein sequence ID" value="MZQ90040.1"/>
    <property type="molecule type" value="Genomic_DNA"/>
</dbReference>
<evidence type="ECO:0000256" key="4">
    <source>
        <dbReference type="SAM" id="MobiDB-lite"/>
    </source>
</evidence>
<comment type="caution">
    <text evidence="8">The sequence shown here is derived from an EMBL/GenBank/DDBJ whole genome shotgun (WGS) entry which is preliminary data.</text>
</comment>
<dbReference type="InterPro" id="IPR001173">
    <property type="entry name" value="Glyco_trans_2-like"/>
</dbReference>
<evidence type="ECO:0000259" key="6">
    <source>
        <dbReference type="Pfam" id="PF05157"/>
    </source>
</evidence>
<dbReference type="Gene3D" id="1.10.40.70">
    <property type="match status" value="1"/>
</dbReference>
<dbReference type="RefSeq" id="WP_161347251.1">
    <property type="nucleotide sequence ID" value="NZ_BMGW01000008.1"/>
</dbReference>
<dbReference type="PANTHER" id="PTHR43630:SF1">
    <property type="entry name" value="POLY-BETA-1,6-N-ACETYL-D-GLUCOSAMINE SYNTHASE"/>
    <property type="match status" value="1"/>
</dbReference>
<dbReference type="Proteomes" id="UP000477083">
    <property type="component" value="Unassembled WGS sequence"/>
</dbReference>
<dbReference type="Gene3D" id="3.90.550.10">
    <property type="entry name" value="Spore Coat Polysaccharide Biosynthesis Protein SpsA, Chain A"/>
    <property type="match status" value="1"/>
</dbReference>
<comment type="similarity">
    <text evidence="1">Belongs to the glycosyltransferase 2 family.</text>
</comment>
<evidence type="ECO:0000313" key="8">
    <source>
        <dbReference type="EMBL" id="MZQ90040.1"/>
    </source>
</evidence>
<organism evidence="8 9">
    <name type="scientific">Frigidibacter albus</name>
    <dbReference type="NCBI Taxonomy" id="1465486"/>
    <lineage>
        <taxon>Bacteria</taxon>
        <taxon>Pseudomonadati</taxon>
        <taxon>Pseudomonadota</taxon>
        <taxon>Alphaproteobacteria</taxon>
        <taxon>Rhodobacterales</taxon>
        <taxon>Paracoccaceae</taxon>
        <taxon>Frigidibacter</taxon>
    </lineage>
</organism>
<sequence>MSQNLHLRLVPSAAAPAADVAAQLRGVPRRPVRERTPLGQILLEMGAVDPGDLLRAVAMRGRQDQPLGDILQAHGWVSEADLMAALAAQWGAEALDLIGQRPDPRLVDRLGAETCLRAAVLPWRRAGGATVIATARPDAFQALLPQLTAEFGPCAMALAPERDIHAALLATRQTRLVRKAEAQVPADLSCRGADAARSARVALALLVMLAAALLLAPVLVLGALLAWTLVTLVLAQGLKLAALLVMLRPRALAGRGAEPMPEGVLPLLPARRGRPDRLPMVSIMVPMFREHDIAPRLVQRLGRLDYPKELLDVLLVVEEEDDVTRTALAGAVLPHWMRVVVVPQGPIKTKPRALNFALNFCRGSIIGVYDAEDAPDADQIHKVVRRFAEAPEDVVCLQGILDFYNPRTNWLSRCFTVEYASWFRVVLPGIARLGLVVPLGGTTLFFRRGPLEDLGGWDAHNVTEDADLGLRLARRGYRTELIDTVTGEEANCRALHWVKQRSRWQKGYAMTWGVHMRNPARLWRELGAWRMFGFQVMFLGSLTQSLLAPLLWTFWVLALGLPHSFAAALPGWMLPAMTALFLGSEAVNILCGLWAVRGPKHRHLAPWVPTLHLYHPLGTLSAWKALHEVVTKPFYWDKTQHGLFDGNHDAEDEAASEAPPRFALPTMRPVRGPVPLPAPVAAPRQPAPH</sequence>
<protein>
    <submittedName>
        <fullName evidence="8">Glycosyltransferase</fullName>
    </submittedName>
</protein>
<accession>A0A6L8VLK0</accession>
<feature type="transmembrane region" description="Helical" evidence="5">
    <location>
        <begin position="226"/>
        <end position="247"/>
    </location>
</feature>
<dbReference type="SUPFAM" id="SSF160246">
    <property type="entry name" value="EspE N-terminal domain-like"/>
    <property type="match status" value="1"/>
</dbReference>
<evidence type="ECO:0000256" key="5">
    <source>
        <dbReference type="SAM" id="Phobius"/>
    </source>
</evidence>
<dbReference type="GO" id="GO:0016757">
    <property type="term" value="F:glycosyltransferase activity"/>
    <property type="evidence" value="ECO:0007669"/>
    <property type="project" value="UniProtKB-KW"/>
</dbReference>
<dbReference type="InterPro" id="IPR007831">
    <property type="entry name" value="T2SS_GspE_N"/>
</dbReference>
<gene>
    <name evidence="8" type="ORF">GS660_13180</name>
</gene>
<evidence type="ECO:0000256" key="2">
    <source>
        <dbReference type="ARBA" id="ARBA00022676"/>
    </source>
</evidence>
<feature type="transmembrane region" description="Helical" evidence="5">
    <location>
        <begin position="531"/>
        <end position="552"/>
    </location>
</feature>
<dbReference type="AlphaFoldDB" id="A0A6L8VLK0"/>
<feature type="transmembrane region" description="Helical" evidence="5">
    <location>
        <begin position="572"/>
        <end position="596"/>
    </location>
</feature>
<evidence type="ECO:0000313" key="9">
    <source>
        <dbReference type="Proteomes" id="UP000477083"/>
    </source>
</evidence>
<feature type="domain" description="Glycosyltransferase 2-like" evidence="7">
    <location>
        <begin position="366"/>
        <end position="562"/>
    </location>
</feature>
<keyword evidence="5" id="KW-1133">Transmembrane helix</keyword>
<keyword evidence="3 8" id="KW-0808">Transferase</keyword>
<evidence type="ECO:0000256" key="3">
    <source>
        <dbReference type="ARBA" id="ARBA00022679"/>
    </source>
</evidence>
<evidence type="ECO:0000256" key="1">
    <source>
        <dbReference type="ARBA" id="ARBA00006739"/>
    </source>
</evidence>
<keyword evidence="2" id="KW-0328">Glycosyltransferase</keyword>
<keyword evidence="9" id="KW-1185">Reference proteome</keyword>
<evidence type="ECO:0000259" key="7">
    <source>
        <dbReference type="Pfam" id="PF13632"/>
    </source>
</evidence>
<dbReference type="Pfam" id="PF13632">
    <property type="entry name" value="Glyco_trans_2_3"/>
    <property type="match status" value="1"/>
</dbReference>
<dbReference type="Pfam" id="PF05157">
    <property type="entry name" value="MshEN"/>
    <property type="match status" value="1"/>
</dbReference>
<dbReference type="InterPro" id="IPR037257">
    <property type="entry name" value="T2SS_E_N_sf"/>
</dbReference>
<dbReference type="OrthoDB" id="7431422at2"/>
<feature type="region of interest" description="Disordered" evidence="4">
    <location>
        <begin position="646"/>
        <end position="666"/>
    </location>
</feature>
<feature type="domain" description="Type II secretion system protein GspE N-terminal" evidence="6">
    <location>
        <begin position="91"/>
        <end position="169"/>
    </location>
</feature>
<name>A0A6L8VLK0_9RHOB</name>
<feature type="transmembrane region" description="Helical" evidence="5">
    <location>
        <begin position="201"/>
        <end position="220"/>
    </location>
</feature>
<dbReference type="PANTHER" id="PTHR43630">
    <property type="entry name" value="POLY-BETA-1,6-N-ACETYL-D-GLUCOSAMINE SYNTHASE"/>
    <property type="match status" value="1"/>
</dbReference>
<keyword evidence="5" id="KW-0812">Transmembrane</keyword>
<reference evidence="8 9" key="1">
    <citation type="submission" date="2020-01" db="EMBL/GenBank/DDBJ databases">
        <title>Frigidibacter albus SP32T (=CGMCC 1.13995T).</title>
        <authorList>
            <person name="Liao X."/>
        </authorList>
    </citation>
    <scope>NUCLEOTIDE SEQUENCE [LARGE SCALE GENOMIC DNA]</scope>
    <source>
        <strain evidence="8 9">SP32</strain>
    </source>
</reference>
<keyword evidence="5" id="KW-0472">Membrane</keyword>